<evidence type="ECO:0000259" key="1">
    <source>
        <dbReference type="SMART" id="SM00382"/>
    </source>
</evidence>
<dbReference type="Gene3D" id="3.40.50.300">
    <property type="entry name" value="P-loop containing nucleotide triphosphate hydrolases"/>
    <property type="match status" value="1"/>
</dbReference>
<protein>
    <submittedName>
        <fullName evidence="2">MoxR-like ATPase</fullName>
    </submittedName>
</protein>
<accession>A0A1M5Z256</accession>
<dbReference type="InterPro" id="IPR003593">
    <property type="entry name" value="AAA+_ATPase"/>
</dbReference>
<gene>
    <name evidence="2" type="ORF">SAMN02746098_02844</name>
</gene>
<dbReference type="InterPro" id="IPR027417">
    <property type="entry name" value="P-loop_NTPase"/>
</dbReference>
<dbReference type="InterPro" id="IPR050764">
    <property type="entry name" value="CbbQ/NirQ/NorQ/GpvN"/>
</dbReference>
<dbReference type="Proteomes" id="UP000183954">
    <property type="component" value="Unassembled WGS sequence"/>
</dbReference>
<reference evidence="3" key="1">
    <citation type="submission" date="2016-11" db="EMBL/GenBank/DDBJ databases">
        <authorList>
            <person name="Varghese N."/>
            <person name="Submissions S."/>
        </authorList>
    </citation>
    <scope>NUCLEOTIDE SEQUENCE [LARGE SCALE GENOMIC DNA]</scope>
    <source>
        <strain evidence="3">DSM 15449</strain>
    </source>
</reference>
<organism evidence="2 3">
    <name type="scientific">Desulfosporosinus lacus DSM 15449</name>
    <dbReference type="NCBI Taxonomy" id="1121420"/>
    <lineage>
        <taxon>Bacteria</taxon>
        <taxon>Bacillati</taxon>
        <taxon>Bacillota</taxon>
        <taxon>Clostridia</taxon>
        <taxon>Eubacteriales</taxon>
        <taxon>Desulfitobacteriaceae</taxon>
        <taxon>Desulfosporosinus</taxon>
    </lineage>
</organism>
<dbReference type="SMART" id="SM00382">
    <property type="entry name" value="AAA"/>
    <property type="match status" value="1"/>
</dbReference>
<dbReference type="STRING" id="1121420.SAMN02746098_02844"/>
<dbReference type="PANTHER" id="PTHR42759">
    <property type="entry name" value="MOXR FAMILY PROTEIN"/>
    <property type="match status" value="1"/>
</dbReference>
<dbReference type="CDD" id="cd00009">
    <property type="entry name" value="AAA"/>
    <property type="match status" value="1"/>
</dbReference>
<proteinExistence type="predicted"/>
<feature type="domain" description="AAA+ ATPase" evidence="1">
    <location>
        <begin position="29"/>
        <end position="184"/>
    </location>
</feature>
<dbReference type="EMBL" id="FQXJ01000009">
    <property type="protein sequence ID" value="SHI17963.1"/>
    <property type="molecule type" value="Genomic_DNA"/>
</dbReference>
<evidence type="ECO:0000313" key="2">
    <source>
        <dbReference type="EMBL" id="SHI17963.1"/>
    </source>
</evidence>
<dbReference type="GO" id="GO:0005524">
    <property type="term" value="F:ATP binding"/>
    <property type="evidence" value="ECO:0007669"/>
    <property type="project" value="InterPro"/>
</dbReference>
<dbReference type="Pfam" id="PF00004">
    <property type="entry name" value="AAA"/>
    <property type="match status" value="1"/>
</dbReference>
<dbReference type="RefSeq" id="WP_073030379.1">
    <property type="nucleotide sequence ID" value="NZ_FQXJ01000009.1"/>
</dbReference>
<dbReference type="InterPro" id="IPR003959">
    <property type="entry name" value="ATPase_AAA_core"/>
</dbReference>
<evidence type="ECO:0000313" key="3">
    <source>
        <dbReference type="Proteomes" id="UP000183954"/>
    </source>
</evidence>
<dbReference type="OrthoDB" id="9783370at2"/>
<dbReference type="GO" id="GO:0016887">
    <property type="term" value="F:ATP hydrolysis activity"/>
    <property type="evidence" value="ECO:0007669"/>
    <property type="project" value="InterPro"/>
</dbReference>
<dbReference type="SUPFAM" id="SSF52540">
    <property type="entry name" value="P-loop containing nucleoside triphosphate hydrolases"/>
    <property type="match status" value="1"/>
</dbReference>
<name>A0A1M5Z256_9FIRM</name>
<sequence length="287" mass="32654">MTDHVSYQGTDDYIVSNDLRNSVNISVALKRPLLIKGEPGTGKTVLAESIARSLGLRLLIWNIKSTTKAQDGLYVYDTVQRLYDSQFGEQNVSDIKRYIKLGKLGEAFESTERVVLLIDEIDKADLEFPNDLLWELDVMNFYIPETGETITTKHRPIVIITSNAEKELPDAFLRRCIFHYIDFPDHAMMEEIVHVHFPELESKLLAEALKSFYWLRSVAGLQKKPSTSELLDWVQALTIGGIEPDRISKEIPFLGALLKKNQDFDLALRQLHSRGTDSSSRANSRGW</sequence>
<keyword evidence="3" id="KW-1185">Reference proteome</keyword>
<dbReference type="AlphaFoldDB" id="A0A1M5Z256"/>
<dbReference type="PANTHER" id="PTHR42759:SF1">
    <property type="entry name" value="MAGNESIUM-CHELATASE SUBUNIT CHLD"/>
    <property type="match status" value="1"/>
</dbReference>